<evidence type="ECO:0000256" key="3">
    <source>
        <dbReference type="ARBA" id="ARBA00022448"/>
    </source>
</evidence>
<dbReference type="NCBIfam" id="NF005922">
    <property type="entry name" value="PRK07928.1"/>
    <property type="match status" value="1"/>
</dbReference>
<dbReference type="AlphaFoldDB" id="A0A7Y9H285"/>
<protein>
    <recommendedName>
        <fullName evidence="11">NADH-quinone oxidoreductase subunit</fullName>
        <ecNumber evidence="11">7.1.1.-</ecNumber>
    </recommendedName>
</protein>
<name>A0A7Y9H285_9ACTN</name>
<evidence type="ECO:0000313" key="13">
    <source>
        <dbReference type="EMBL" id="NYE36605.1"/>
    </source>
</evidence>
<evidence type="ECO:0000256" key="2">
    <source>
        <dbReference type="ARBA" id="ARBA00008472"/>
    </source>
</evidence>
<keyword evidence="9 11" id="KW-0520">NAD</keyword>
<reference evidence="13 14" key="1">
    <citation type="submission" date="2020-07" db="EMBL/GenBank/DDBJ databases">
        <authorList>
            <person name="Partida-Martinez L."/>
            <person name="Huntemann M."/>
            <person name="Clum A."/>
            <person name="Wang J."/>
            <person name="Palaniappan K."/>
            <person name="Ritter S."/>
            <person name="Chen I.-M."/>
            <person name="Stamatis D."/>
            <person name="Reddy T."/>
            <person name="O'Malley R."/>
            <person name="Daum C."/>
            <person name="Shapiro N."/>
            <person name="Ivanova N."/>
            <person name="Kyrpides N."/>
            <person name="Woyke T."/>
        </authorList>
    </citation>
    <scope>NUCLEOTIDE SEQUENCE [LARGE SCALE GENOMIC DNA]</scope>
    <source>
        <strain evidence="13 14">AT2.17</strain>
    </source>
</reference>
<evidence type="ECO:0000256" key="11">
    <source>
        <dbReference type="RuleBase" id="RU003639"/>
    </source>
</evidence>
<dbReference type="Proteomes" id="UP000549911">
    <property type="component" value="Unassembled WGS sequence"/>
</dbReference>
<keyword evidence="3" id="KW-0813">Transport</keyword>
<comment type="caution">
    <text evidence="13">The sequence shown here is derived from an EMBL/GenBank/DDBJ whole genome shotgun (WGS) entry which is preliminary data.</text>
</comment>
<evidence type="ECO:0000256" key="1">
    <source>
        <dbReference type="ARBA" id="ARBA00004370"/>
    </source>
</evidence>
<evidence type="ECO:0000256" key="5">
    <source>
        <dbReference type="ARBA" id="ARBA00022692"/>
    </source>
</evidence>
<gene>
    <name evidence="13" type="ORF">F4692_001738</name>
</gene>
<keyword evidence="6 11" id="KW-0874">Quinone</keyword>
<comment type="function">
    <text evidence="11">NDH-1 shuttles electrons from NADH, via FMN and iron-sulfur (Fe-S) centers, to quinones in the respiratory chain.</text>
</comment>
<evidence type="ECO:0000256" key="8">
    <source>
        <dbReference type="ARBA" id="ARBA00022989"/>
    </source>
</evidence>
<dbReference type="EMBL" id="JACCBW010000002">
    <property type="protein sequence ID" value="NYE36605.1"/>
    <property type="molecule type" value="Genomic_DNA"/>
</dbReference>
<dbReference type="GO" id="GO:0048038">
    <property type="term" value="F:quinone binding"/>
    <property type="evidence" value="ECO:0007669"/>
    <property type="project" value="UniProtKB-KW"/>
</dbReference>
<feature type="transmembrane region" description="Helical" evidence="12">
    <location>
        <begin position="62"/>
        <end position="85"/>
    </location>
</feature>
<dbReference type="InterPro" id="IPR000440">
    <property type="entry name" value="NADH_UbQ/plastoQ_OxRdtase_su3"/>
</dbReference>
<dbReference type="GO" id="GO:0030964">
    <property type="term" value="C:NADH dehydrogenase complex"/>
    <property type="evidence" value="ECO:0007669"/>
    <property type="project" value="TreeGrafter"/>
</dbReference>
<evidence type="ECO:0000313" key="14">
    <source>
        <dbReference type="Proteomes" id="UP000549911"/>
    </source>
</evidence>
<dbReference type="RefSeq" id="WP_179619265.1">
    <property type="nucleotide sequence ID" value="NZ_JACCBW010000002.1"/>
</dbReference>
<dbReference type="GO" id="GO:0008137">
    <property type="term" value="F:NADH dehydrogenase (ubiquinone) activity"/>
    <property type="evidence" value="ECO:0007669"/>
    <property type="project" value="InterPro"/>
</dbReference>
<keyword evidence="5 11" id="KW-0812">Transmembrane</keyword>
<dbReference type="Pfam" id="PF00507">
    <property type="entry name" value="Oxidored_q4"/>
    <property type="match status" value="1"/>
</dbReference>
<feature type="transmembrane region" description="Helical" evidence="12">
    <location>
        <begin position="6"/>
        <end position="28"/>
    </location>
</feature>
<organism evidence="13 14">
    <name type="scientific">Nocardioides cavernae</name>
    <dbReference type="NCBI Taxonomy" id="1921566"/>
    <lineage>
        <taxon>Bacteria</taxon>
        <taxon>Bacillati</taxon>
        <taxon>Actinomycetota</taxon>
        <taxon>Actinomycetes</taxon>
        <taxon>Propionibacteriales</taxon>
        <taxon>Nocardioidaceae</taxon>
        <taxon>Nocardioides</taxon>
    </lineage>
</organism>
<comment type="catalytic activity">
    <reaction evidence="11">
        <text>a quinone + NADH + 5 H(+)(in) = a quinol + NAD(+) + 4 H(+)(out)</text>
        <dbReference type="Rhea" id="RHEA:57888"/>
        <dbReference type="ChEBI" id="CHEBI:15378"/>
        <dbReference type="ChEBI" id="CHEBI:24646"/>
        <dbReference type="ChEBI" id="CHEBI:57540"/>
        <dbReference type="ChEBI" id="CHEBI:57945"/>
        <dbReference type="ChEBI" id="CHEBI:132124"/>
    </reaction>
</comment>
<comment type="subcellular location">
    <subcellularLocation>
        <location evidence="11">Cell membrane</location>
        <topology evidence="11">Multi-pass membrane protein</topology>
    </subcellularLocation>
    <subcellularLocation>
        <location evidence="1">Membrane</location>
    </subcellularLocation>
</comment>
<dbReference type="GO" id="GO:0005886">
    <property type="term" value="C:plasma membrane"/>
    <property type="evidence" value="ECO:0007669"/>
    <property type="project" value="UniProtKB-SubCell"/>
</dbReference>
<keyword evidence="4" id="KW-1003">Cell membrane</keyword>
<sequence length="120" mass="13491">MELYLPVVVLSALAGLFAVGSVMMSAVVGPRRYNRVKVDSYECGVQPVADAGRGNRTIPVRYYTIAMSFIIFDIEIMFLVPWAVHFDQLGSFGYVAVVLFILNLSLAYAYEWRRGGLEWD</sequence>
<proteinExistence type="inferred from homology"/>
<keyword evidence="14" id="KW-1185">Reference proteome</keyword>
<evidence type="ECO:0000256" key="6">
    <source>
        <dbReference type="ARBA" id="ARBA00022719"/>
    </source>
</evidence>
<feature type="transmembrane region" description="Helical" evidence="12">
    <location>
        <begin position="91"/>
        <end position="110"/>
    </location>
</feature>
<evidence type="ECO:0000256" key="10">
    <source>
        <dbReference type="ARBA" id="ARBA00023136"/>
    </source>
</evidence>
<keyword evidence="8 12" id="KW-1133">Transmembrane helix</keyword>
<accession>A0A7Y9H285</accession>
<comment type="similarity">
    <text evidence="2 11">Belongs to the complex I subunit 3 family.</text>
</comment>
<reference evidence="13 14" key="2">
    <citation type="submission" date="2020-08" db="EMBL/GenBank/DDBJ databases">
        <title>The Agave Microbiome: Exploring the role of microbial communities in plant adaptations to desert environments.</title>
        <authorList>
            <person name="Partida-Martinez L.P."/>
        </authorList>
    </citation>
    <scope>NUCLEOTIDE SEQUENCE [LARGE SCALE GENOMIC DNA]</scope>
    <source>
        <strain evidence="13 14">AT2.17</strain>
    </source>
</reference>
<dbReference type="EC" id="7.1.1.-" evidence="11"/>
<dbReference type="PANTHER" id="PTHR11058">
    <property type="entry name" value="NADH-UBIQUINONE OXIDOREDUCTASE CHAIN 3"/>
    <property type="match status" value="1"/>
</dbReference>
<dbReference type="PANTHER" id="PTHR11058:SF22">
    <property type="entry name" value="NADH-QUINONE OXIDOREDUCTASE SUBUNIT A"/>
    <property type="match status" value="1"/>
</dbReference>
<evidence type="ECO:0000256" key="9">
    <source>
        <dbReference type="ARBA" id="ARBA00023027"/>
    </source>
</evidence>
<dbReference type="Gene3D" id="1.20.58.1610">
    <property type="entry name" value="NADH:ubiquinone/plastoquinone oxidoreductase, chain 3"/>
    <property type="match status" value="1"/>
</dbReference>
<keyword evidence="10 12" id="KW-0472">Membrane</keyword>
<evidence type="ECO:0000256" key="7">
    <source>
        <dbReference type="ARBA" id="ARBA00022967"/>
    </source>
</evidence>
<keyword evidence="7" id="KW-1278">Translocase</keyword>
<dbReference type="InterPro" id="IPR038430">
    <property type="entry name" value="NDAH_ubi_oxred_su3_sf"/>
</dbReference>
<evidence type="ECO:0000256" key="4">
    <source>
        <dbReference type="ARBA" id="ARBA00022475"/>
    </source>
</evidence>
<evidence type="ECO:0000256" key="12">
    <source>
        <dbReference type="SAM" id="Phobius"/>
    </source>
</evidence>
<dbReference type="FunFam" id="1.20.58.1610:FF:000002">
    <property type="entry name" value="NADH-quinone oxidoreductase subunit A"/>
    <property type="match status" value="1"/>
</dbReference>